<dbReference type="EMBL" id="JADGJH010003441">
    <property type="protein sequence ID" value="KAJ3090911.1"/>
    <property type="molecule type" value="Genomic_DNA"/>
</dbReference>
<accession>A0AAD5X8C1</accession>
<keyword evidence="3" id="KW-1185">Reference proteome</keyword>
<evidence type="ECO:0000313" key="2">
    <source>
        <dbReference type="EMBL" id="KAJ3090911.1"/>
    </source>
</evidence>
<sequence>MFVSIYGVRGLKATAIGWGWGVIVLLISACMFMLLDVVKVAIIRIKLYPTKSRKADLKVRLAKKAIKNRVNENIEKARKVLYMTLGLVAWRKAAASRQKLLTGNGSSTVDFN</sequence>
<gene>
    <name evidence="2" type="ORF">HK100_007321</name>
</gene>
<evidence type="ECO:0000256" key="1">
    <source>
        <dbReference type="SAM" id="Phobius"/>
    </source>
</evidence>
<name>A0AAD5X8C1_9FUNG</name>
<evidence type="ECO:0000313" key="3">
    <source>
        <dbReference type="Proteomes" id="UP001211907"/>
    </source>
</evidence>
<dbReference type="Proteomes" id="UP001211907">
    <property type="component" value="Unassembled WGS sequence"/>
</dbReference>
<comment type="caution">
    <text evidence="2">The sequence shown here is derived from an EMBL/GenBank/DDBJ whole genome shotgun (WGS) entry which is preliminary data.</text>
</comment>
<protein>
    <submittedName>
        <fullName evidence="2">Uncharacterized protein</fullName>
    </submittedName>
</protein>
<organism evidence="2 3">
    <name type="scientific">Physocladia obscura</name>
    <dbReference type="NCBI Taxonomy" id="109957"/>
    <lineage>
        <taxon>Eukaryota</taxon>
        <taxon>Fungi</taxon>
        <taxon>Fungi incertae sedis</taxon>
        <taxon>Chytridiomycota</taxon>
        <taxon>Chytridiomycota incertae sedis</taxon>
        <taxon>Chytridiomycetes</taxon>
        <taxon>Chytridiales</taxon>
        <taxon>Chytriomycetaceae</taxon>
        <taxon>Physocladia</taxon>
    </lineage>
</organism>
<keyword evidence="1" id="KW-0472">Membrane</keyword>
<reference evidence="2" key="1">
    <citation type="submission" date="2020-05" db="EMBL/GenBank/DDBJ databases">
        <title>Phylogenomic resolution of chytrid fungi.</title>
        <authorList>
            <person name="Stajich J.E."/>
            <person name="Amses K."/>
            <person name="Simmons R."/>
            <person name="Seto K."/>
            <person name="Myers J."/>
            <person name="Bonds A."/>
            <person name="Quandt C.A."/>
            <person name="Barry K."/>
            <person name="Liu P."/>
            <person name="Grigoriev I."/>
            <person name="Longcore J.E."/>
            <person name="James T.Y."/>
        </authorList>
    </citation>
    <scope>NUCLEOTIDE SEQUENCE</scope>
    <source>
        <strain evidence="2">JEL0513</strain>
    </source>
</reference>
<feature type="transmembrane region" description="Helical" evidence="1">
    <location>
        <begin position="20"/>
        <end position="43"/>
    </location>
</feature>
<keyword evidence="1" id="KW-1133">Transmembrane helix</keyword>
<keyword evidence="1" id="KW-0812">Transmembrane</keyword>
<dbReference type="AlphaFoldDB" id="A0AAD5X8C1"/>
<proteinExistence type="predicted"/>